<reference evidence="1 2" key="1">
    <citation type="submission" date="2019-07" db="EMBL/GenBank/DDBJ databases">
        <title>Whole genome shotgun sequence of Adhaeribacter aerolatus NBRC 106133.</title>
        <authorList>
            <person name="Hosoyama A."/>
            <person name="Uohara A."/>
            <person name="Ohji S."/>
            <person name="Ichikawa N."/>
        </authorList>
    </citation>
    <scope>NUCLEOTIDE SEQUENCE [LARGE SCALE GENOMIC DNA]</scope>
    <source>
        <strain evidence="1 2">NBRC 106133</strain>
    </source>
</reference>
<keyword evidence="2" id="KW-1185">Reference proteome</keyword>
<accession>A0A512AWR8</accession>
<proteinExistence type="predicted"/>
<gene>
    <name evidence="1" type="ORF">AAE02nite_18320</name>
</gene>
<dbReference type="Proteomes" id="UP000321532">
    <property type="component" value="Unassembled WGS sequence"/>
</dbReference>
<comment type="caution">
    <text evidence="1">The sequence shown here is derived from an EMBL/GenBank/DDBJ whole genome shotgun (WGS) entry which is preliminary data.</text>
</comment>
<evidence type="ECO:0000313" key="1">
    <source>
        <dbReference type="EMBL" id="GEO04168.1"/>
    </source>
</evidence>
<dbReference type="EMBL" id="BJYS01000012">
    <property type="protein sequence ID" value="GEO04168.1"/>
    <property type="molecule type" value="Genomic_DNA"/>
</dbReference>
<evidence type="ECO:0000313" key="2">
    <source>
        <dbReference type="Proteomes" id="UP000321532"/>
    </source>
</evidence>
<protein>
    <submittedName>
        <fullName evidence="1">Uncharacterized protein</fullName>
    </submittedName>
</protein>
<organism evidence="1 2">
    <name type="scientific">Adhaeribacter aerolatus</name>
    <dbReference type="NCBI Taxonomy" id="670289"/>
    <lineage>
        <taxon>Bacteria</taxon>
        <taxon>Pseudomonadati</taxon>
        <taxon>Bacteroidota</taxon>
        <taxon>Cytophagia</taxon>
        <taxon>Cytophagales</taxon>
        <taxon>Hymenobacteraceae</taxon>
        <taxon>Adhaeribacter</taxon>
    </lineage>
</organism>
<dbReference type="AlphaFoldDB" id="A0A512AWR8"/>
<sequence length="147" mass="16538">MNQVEIGGQLVPQQSFEAISQISSNRTLLVQQLTTKPTKPEPITGLKTVDEVFQYFKPTAKVGFETAEGKPVNEEMKFNNLGDFGKEGLISQSNFLTETKTQQDTYEKIAKQLRTNKILKSALQNPETRQAFMQSIEALIQEIDQAK</sequence>
<name>A0A512AWR8_9BACT</name>
<dbReference type="RefSeq" id="WP_146897438.1">
    <property type="nucleotide sequence ID" value="NZ_BJYS01000012.1"/>
</dbReference>
<dbReference type="OrthoDB" id="761425at2"/>